<reference evidence="3 4" key="1">
    <citation type="journal article" date="2024" name="BMC Genomics">
        <title>De novo assembly and annotation of Popillia japonica's genome with initial clues to its potential as an invasive pest.</title>
        <authorList>
            <person name="Cucini C."/>
            <person name="Boschi S."/>
            <person name="Funari R."/>
            <person name="Cardaioli E."/>
            <person name="Iannotti N."/>
            <person name="Marturano G."/>
            <person name="Paoli F."/>
            <person name="Bruttini M."/>
            <person name="Carapelli A."/>
            <person name="Frati F."/>
            <person name="Nardi F."/>
        </authorList>
    </citation>
    <scope>NUCLEOTIDE SEQUENCE [LARGE SCALE GENOMIC DNA]</scope>
    <source>
        <strain evidence="3">DMR45628</strain>
    </source>
</reference>
<feature type="domain" description="Cilia- and flagella-associated protein 58 central coiled coil" evidence="2">
    <location>
        <begin position="109"/>
        <end position="225"/>
    </location>
</feature>
<evidence type="ECO:0000313" key="4">
    <source>
        <dbReference type="Proteomes" id="UP001458880"/>
    </source>
</evidence>
<accession>A0AAW1K4W1</accession>
<evidence type="ECO:0000259" key="2">
    <source>
        <dbReference type="Pfam" id="PF21771"/>
    </source>
</evidence>
<keyword evidence="1" id="KW-0175">Coiled coil</keyword>
<dbReference type="InterPro" id="IPR049270">
    <property type="entry name" value="CFAP58_CC"/>
</dbReference>
<name>A0AAW1K4W1_POPJA</name>
<sequence length="233" mass="28240">MQDELDSVTYNHDRLKKDFMKRANEIRFKEEEIARLKNEVAKYSKSKEIVEARIKQVEEEKTEMAKYSKSKEIVEARIKQVEEEKTEMNIDREKLRQMIGNMSREIDLMKRQTDNDRRSLEHLTREKDIMNKNMVRQQAVSRDHVKLIKIQEQARRKLVSEIDTHIIEGNKKIKQICYLEKERDRLLEEQLNLTKKIEDYMDEAKLRKAEIYDLKKVLAEQENKLFFRLKYTT</sequence>
<organism evidence="3 4">
    <name type="scientific">Popillia japonica</name>
    <name type="common">Japanese beetle</name>
    <dbReference type="NCBI Taxonomy" id="7064"/>
    <lineage>
        <taxon>Eukaryota</taxon>
        <taxon>Metazoa</taxon>
        <taxon>Ecdysozoa</taxon>
        <taxon>Arthropoda</taxon>
        <taxon>Hexapoda</taxon>
        <taxon>Insecta</taxon>
        <taxon>Pterygota</taxon>
        <taxon>Neoptera</taxon>
        <taxon>Endopterygota</taxon>
        <taxon>Coleoptera</taxon>
        <taxon>Polyphaga</taxon>
        <taxon>Scarabaeiformia</taxon>
        <taxon>Scarabaeidae</taxon>
        <taxon>Rutelinae</taxon>
        <taxon>Popillia</taxon>
    </lineage>
</organism>
<evidence type="ECO:0000256" key="1">
    <source>
        <dbReference type="SAM" id="Coils"/>
    </source>
</evidence>
<evidence type="ECO:0000313" key="3">
    <source>
        <dbReference type="EMBL" id="KAK9712725.1"/>
    </source>
</evidence>
<feature type="coiled-coil region" evidence="1">
    <location>
        <begin position="19"/>
        <end position="112"/>
    </location>
</feature>
<dbReference type="Pfam" id="PF21771">
    <property type="entry name" value="CFAP58_CC"/>
    <property type="match status" value="1"/>
</dbReference>
<comment type="caution">
    <text evidence="3">The sequence shown here is derived from an EMBL/GenBank/DDBJ whole genome shotgun (WGS) entry which is preliminary data.</text>
</comment>
<dbReference type="Proteomes" id="UP001458880">
    <property type="component" value="Unassembled WGS sequence"/>
</dbReference>
<protein>
    <submittedName>
        <fullName evidence="3">CutC family</fullName>
    </submittedName>
</protein>
<dbReference type="EMBL" id="JASPKY010000258">
    <property type="protein sequence ID" value="KAK9712725.1"/>
    <property type="molecule type" value="Genomic_DNA"/>
</dbReference>
<gene>
    <name evidence="3" type="ORF">QE152_g24744</name>
</gene>
<proteinExistence type="predicted"/>
<dbReference type="AlphaFoldDB" id="A0AAW1K4W1"/>
<keyword evidence="4" id="KW-1185">Reference proteome</keyword>